<keyword evidence="4" id="KW-1185">Reference proteome</keyword>
<evidence type="ECO:0000313" key="4">
    <source>
        <dbReference type="Proteomes" id="UP000540490"/>
    </source>
</evidence>
<dbReference type="Proteomes" id="UP000540490">
    <property type="component" value="Unassembled WGS sequence"/>
</dbReference>
<dbReference type="RefSeq" id="WP_182973624.1">
    <property type="nucleotide sequence ID" value="NZ_JABEQN010000008.1"/>
</dbReference>
<name>A0A7W4IKL0_9PROT</name>
<keyword evidence="1" id="KW-0812">Transmembrane</keyword>
<dbReference type="EMBL" id="JABEQO010000008">
    <property type="protein sequence ID" value="MBB2164575.1"/>
    <property type="molecule type" value="Genomic_DNA"/>
</dbReference>
<dbReference type="PROSITE" id="PS51257">
    <property type="entry name" value="PROKAR_LIPOPROTEIN"/>
    <property type="match status" value="1"/>
</dbReference>
<evidence type="ECO:0000313" key="5">
    <source>
        <dbReference type="Proteomes" id="UP000561077"/>
    </source>
</evidence>
<sequence length="56" mass="5868">MRPVAIGFGFGFGFGVVTLAGVITMAACQQMIGVEIFAAAMLSAVFVMSKMTTWFG</sequence>
<dbReference type="Proteomes" id="UP000561077">
    <property type="component" value="Unassembled WGS sequence"/>
</dbReference>
<feature type="transmembrane region" description="Helical" evidence="1">
    <location>
        <begin position="34"/>
        <end position="55"/>
    </location>
</feature>
<dbReference type="AlphaFoldDB" id="A0A7W4IKL0"/>
<keyword evidence="1" id="KW-0472">Membrane</keyword>
<keyword evidence="1" id="KW-1133">Transmembrane helix</keyword>
<protein>
    <submittedName>
        <fullName evidence="2">Uncharacterized protein</fullName>
    </submittedName>
</protein>
<comment type="caution">
    <text evidence="2">The sequence shown here is derived from an EMBL/GenBank/DDBJ whole genome shotgun (WGS) entry which is preliminary data.</text>
</comment>
<dbReference type="EMBL" id="JABEQN010000008">
    <property type="protein sequence ID" value="MBB2193658.1"/>
    <property type="molecule type" value="Genomic_DNA"/>
</dbReference>
<accession>A0A7W4IKL0</accession>
<evidence type="ECO:0000313" key="3">
    <source>
        <dbReference type="EMBL" id="MBB2193658.1"/>
    </source>
</evidence>
<feature type="transmembrane region" description="Helical" evidence="1">
    <location>
        <begin position="6"/>
        <end position="27"/>
    </location>
</feature>
<evidence type="ECO:0000313" key="2">
    <source>
        <dbReference type="EMBL" id="MBB2164575.1"/>
    </source>
</evidence>
<gene>
    <name evidence="3" type="ORF">HLH25_08380</name>
    <name evidence="2" type="ORF">HLH26_08475</name>
</gene>
<evidence type="ECO:0000256" key="1">
    <source>
        <dbReference type="SAM" id="Phobius"/>
    </source>
</evidence>
<organism evidence="2 5">
    <name type="scientific">Gluconacetobacter dulcium</name>
    <dbReference type="NCBI Taxonomy" id="2729096"/>
    <lineage>
        <taxon>Bacteria</taxon>
        <taxon>Pseudomonadati</taxon>
        <taxon>Pseudomonadota</taxon>
        <taxon>Alphaproteobacteria</taxon>
        <taxon>Acetobacterales</taxon>
        <taxon>Acetobacteraceae</taxon>
        <taxon>Gluconacetobacter</taxon>
    </lineage>
</organism>
<proteinExistence type="predicted"/>
<reference evidence="4 5" key="1">
    <citation type="submission" date="2020-04" db="EMBL/GenBank/DDBJ databases">
        <title>Description of novel Gluconacetobacter.</title>
        <authorList>
            <person name="Sombolestani A."/>
        </authorList>
    </citation>
    <scope>NUCLEOTIDE SEQUENCE [LARGE SCALE GENOMIC DNA]</scope>
    <source>
        <strain evidence="3 4">LMG 1728</strain>
        <strain evidence="2 5">LMG 1731</strain>
    </source>
</reference>